<protein>
    <submittedName>
        <fullName evidence="1">Uncharacterized protein</fullName>
    </submittedName>
</protein>
<name>A0ABQ7QEZ3_PLUXY</name>
<comment type="caution">
    <text evidence="1">The sequence shown here is derived from an EMBL/GenBank/DDBJ whole genome shotgun (WGS) entry which is preliminary data.</text>
</comment>
<dbReference type="Proteomes" id="UP000823941">
    <property type="component" value="Chromosome 15"/>
</dbReference>
<dbReference type="Gene3D" id="2.10.25.10">
    <property type="entry name" value="Laminin"/>
    <property type="match status" value="1"/>
</dbReference>
<evidence type="ECO:0000313" key="1">
    <source>
        <dbReference type="EMBL" id="KAG7303797.1"/>
    </source>
</evidence>
<gene>
    <name evidence="1" type="ORF">JYU34_010693</name>
</gene>
<reference evidence="1 2" key="1">
    <citation type="submission" date="2021-06" db="EMBL/GenBank/DDBJ databases">
        <title>A haploid diamondback moth (Plutella xylostella L.) genome assembly resolves 31 chromosomes and identifies a diamide resistance mutation.</title>
        <authorList>
            <person name="Ward C.M."/>
            <person name="Perry K.D."/>
            <person name="Baker G."/>
            <person name="Powis K."/>
            <person name="Heckel D.G."/>
            <person name="Baxter S.W."/>
        </authorList>
    </citation>
    <scope>NUCLEOTIDE SEQUENCE [LARGE SCALE GENOMIC DNA]</scope>
    <source>
        <strain evidence="1 2">LV</strain>
        <tissue evidence="1">Single pupa</tissue>
    </source>
</reference>
<evidence type="ECO:0000313" key="2">
    <source>
        <dbReference type="Proteomes" id="UP000823941"/>
    </source>
</evidence>
<sequence length="58" mass="6259">MKGLTRIMAVDKIILVLIIGFLLLGYRGARCEVDVDECAEGLVQCGPGECRNLDGGYT</sequence>
<proteinExistence type="predicted"/>
<keyword evidence="2" id="KW-1185">Reference proteome</keyword>
<accession>A0ABQ7QEZ3</accession>
<organism evidence="1 2">
    <name type="scientific">Plutella xylostella</name>
    <name type="common">Diamondback moth</name>
    <name type="synonym">Plutella maculipennis</name>
    <dbReference type="NCBI Taxonomy" id="51655"/>
    <lineage>
        <taxon>Eukaryota</taxon>
        <taxon>Metazoa</taxon>
        <taxon>Ecdysozoa</taxon>
        <taxon>Arthropoda</taxon>
        <taxon>Hexapoda</taxon>
        <taxon>Insecta</taxon>
        <taxon>Pterygota</taxon>
        <taxon>Neoptera</taxon>
        <taxon>Endopterygota</taxon>
        <taxon>Lepidoptera</taxon>
        <taxon>Glossata</taxon>
        <taxon>Ditrysia</taxon>
        <taxon>Yponomeutoidea</taxon>
        <taxon>Plutellidae</taxon>
        <taxon>Plutella</taxon>
    </lineage>
</organism>
<dbReference type="EMBL" id="JAHIBW010000015">
    <property type="protein sequence ID" value="KAG7303797.1"/>
    <property type="molecule type" value="Genomic_DNA"/>
</dbReference>